<proteinExistence type="predicted"/>
<name>K3ZPA6_SETIT</name>
<dbReference type="EnsemblPlants" id="KQK95399">
    <property type="protein sequence ID" value="KQK95399"/>
    <property type="gene ID" value="SETIT_028436mg"/>
</dbReference>
<reference evidence="2" key="1">
    <citation type="journal article" date="2012" name="Nat. Biotechnol.">
        <title>Reference genome sequence of the model plant Setaria.</title>
        <authorList>
            <person name="Bennetzen J.L."/>
            <person name="Schmutz J."/>
            <person name="Wang H."/>
            <person name="Percifield R."/>
            <person name="Hawkins J."/>
            <person name="Pontaroli A.C."/>
            <person name="Estep M."/>
            <person name="Feng L."/>
            <person name="Vaughn J.N."/>
            <person name="Grimwood J."/>
            <person name="Jenkins J."/>
            <person name="Barry K."/>
            <person name="Lindquist E."/>
            <person name="Hellsten U."/>
            <person name="Deshpande S."/>
            <person name="Wang X."/>
            <person name="Wu X."/>
            <person name="Mitros T."/>
            <person name="Triplett J."/>
            <person name="Yang X."/>
            <person name="Ye C.Y."/>
            <person name="Mauro-Herrera M."/>
            <person name="Wang L."/>
            <person name="Li P."/>
            <person name="Sharma M."/>
            <person name="Sharma R."/>
            <person name="Ronald P.C."/>
            <person name="Panaud O."/>
            <person name="Kellogg E.A."/>
            <person name="Brutnell T.P."/>
            <person name="Doust A.N."/>
            <person name="Tuskan G.A."/>
            <person name="Rokhsar D."/>
            <person name="Devos K.M."/>
        </authorList>
    </citation>
    <scope>NUCLEOTIDE SEQUENCE [LARGE SCALE GENOMIC DNA]</scope>
    <source>
        <strain evidence="2">cv. Yugu1</strain>
    </source>
</reference>
<dbReference type="Proteomes" id="UP000004995">
    <property type="component" value="Unassembled WGS sequence"/>
</dbReference>
<dbReference type="Gramene" id="KQK95399">
    <property type="protein sequence ID" value="KQK95399"/>
    <property type="gene ID" value="SETIT_028436mg"/>
</dbReference>
<keyword evidence="2" id="KW-1185">Reference proteome</keyword>
<protein>
    <submittedName>
        <fullName evidence="1">Uncharacterized protein</fullName>
    </submittedName>
</protein>
<reference evidence="1" key="2">
    <citation type="submission" date="2018-08" db="UniProtKB">
        <authorList>
            <consortium name="EnsemblPlants"/>
        </authorList>
    </citation>
    <scope>IDENTIFICATION</scope>
    <source>
        <strain evidence="1">Yugu1</strain>
    </source>
</reference>
<dbReference type="EMBL" id="AGNK02005154">
    <property type="status" value="NOT_ANNOTATED_CDS"/>
    <property type="molecule type" value="Genomic_DNA"/>
</dbReference>
<dbReference type="InParanoid" id="K3ZPA6"/>
<evidence type="ECO:0000313" key="2">
    <source>
        <dbReference type="Proteomes" id="UP000004995"/>
    </source>
</evidence>
<organism evidence="1 2">
    <name type="scientific">Setaria italica</name>
    <name type="common">Foxtail millet</name>
    <name type="synonym">Panicum italicum</name>
    <dbReference type="NCBI Taxonomy" id="4555"/>
    <lineage>
        <taxon>Eukaryota</taxon>
        <taxon>Viridiplantae</taxon>
        <taxon>Streptophyta</taxon>
        <taxon>Embryophyta</taxon>
        <taxon>Tracheophyta</taxon>
        <taxon>Spermatophyta</taxon>
        <taxon>Magnoliopsida</taxon>
        <taxon>Liliopsida</taxon>
        <taxon>Poales</taxon>
        <taxon>Poaceae</taxon>
        <taxon>PACMAD clade</taxon>
        <taxon>Panicoideae</taxon>
        <taxon>Panicodae</taxon>
        <taxon>Paniceae</taxon>
        <taxon>Cenchrinae</taxon>
        <taxon>Setaria</taxon>
    </lineage>
</organism>
<dbReference type="AlphaFoldDB" id="K3ZPA6"/>
<dbReference type="HOGENOM" id="CLU_3377970_0_0_1"/>
<sequence>MKSEKVTIFKIRQNYNYKRAKYQHWSRNKRHKDN</sequence>
<accession>K3ZPA6</accession>
<evidence type="ECO:0000313" key="1">
    <source>
        <dbReference type="EnsemblPlants" id="KQK95399"/>
    </source>
</evidence>